<dbReference type="PATRIC" id="fig|1125725.3.peg.1204"/>
<evidence type="ECO:0000313" key="5">
    <source>
        <dbReference type="Proteomes" id="UP000016646"/>
    </source>
</evidence>
<dbReference type="eggNOG" id="COG5512">
    <property type="taxonomic scope" value="Bacteria"/>
</dbReference>
<feature type="region of interest" description="Disordered" evidence="1">
    <location>
        <begin position="128"/>
        <end position="156"/>
    </location>
</feature>
<evidence type="ECO:0000313" key="4">
    <source>
        <dbReference type="Proteomes" id="UP000016412"/>
    </source>
</evidence>
<dbReference type="InterPro" id="IPR007922">
    <property type="entry name" value="DciA-like"/>
</dbReference>
<dbReference type="STRING" id="1125725.HMPREF1325_0088"/>
<sequence>MNNGEQNIVSAADMITSVFSNLDKKTLEESGKLIDTWKRVVSKVRSAGRDYGEQLCAHTNPVQFEKGVLLVEADHPGWIQILQIYSKFILTGLQRAAPELGITTLSFKLKGSGAELCGKSYDEQVAEERRKMEKRYKTHYGEPDKKGARKGQPLSPELQAKLDALKVSIEKAAKDESAG</sequence>
<evidence type="ECO:0000313" key="3">
    <source>
        <dbReference type="EMBL" id="ERK03503.1"/>
    </source>
</evidence>
<dbReference type="EMBL" id="AVQI01000032">
    <property type="protein sequence ID" value="ERK03503.1"/>
    <property type="molecule type" value="Genomic_DNA"/>
</dbReference>
<gene>
    <name evidence="3" type="ORF">HMPREF0860_2501</name>
    <name evidence="2" type="ORF">HMPREF1325_0088</name>
</gene>
<accession>U1F9M8</accession>
<dbReference type="EMBL" id="AUZJ01000032">
    <property type="protein sequence ID" value="ERF60807.1"/>
    <property type="molecule type" value="Genomic_DNA"/>
</dbReference>
<dbReference type="OrthoDB" id="370673at2"/>
<evidence type="ECO:0000256" key="1">
    <source>
        <dbReference type="SAM" id="MobiDB-lite"/>
    </source>
</evidence>
<dbReference type="AlphaFoldDB" id="U1F9M8"/>
<dbReference type="RefSeq" id="WP_021330226.1">
    <property type="nucleotide sequence ID" value="NZ_AUZJ01000032.1"/>
</dbReference>
<dbReference type="Proteomes" id="UP000016412">
    <property type="component" value="Unassembled WGS sequence"/>
</dbReference>
<keyword evidence="5" id="KW-1185">Reference proteome</keyword>
<dbReference type="Proteomes" id="UP000016646">
    <property type="component" value="Unassembled WGS sequence"/>
</dbReference>
<comment type="caution">
    <text evidence="2">The sequence shown here is derived from an EMBL/GenBank/DDBJ whole genome shotgun (WGS) entry which is preliminary data.</text>
</comment>
<reference evidence="4 5" key="1">
    <citation type="submission" date="2013-08" db="EMBL/GenBank/DDBJ databases">
        <authorList>
            <person name="Durkin A.S."/>
            <person name="Haft D.R."/>
            <person name="McCorrison J."/>
            <person name="Torralba M."/>
            <person name="Gillis M."/>
            <person name="Haft D.H."/>
            <person name="Methe B."/>
            <person name="Sutton G."/>
            <person name="Nelson K.E."/>
        </authorList>
    </citation>
    <scope>NUCLEOTIDE SEQUENCE [LARGE SCALE GENOMIC DNA]</scope>
    <source>
        <strain evidence="3 5">ATCC 35536</strain>
        <strain evidence="2 4">VPI DR56BR1116</strain>
    </source>
</reference>
<proteinExistence type="predicted"/>
<evidence type="ECO:0000313" key="2">
    <source>
        <dbReference type="EMBL" id="ERF60807.1"/>
    </source>
</evidence>
<organism evidence="2 4">
    <name type="scientific">Treponema socranskii subsp. socranskii VPI DR56BR1116 = ATCC 35536</name>
    <dbReference type="NCBI Taxonomy" id="1125725"/>
    <lineage>
        <taxon>Bacteria</taxon>
        <taxon>Pseudomonadati</taxon>
        <taxon>Spirochaetota</taxon>
        <taxon>Spirochaetia</taxon>
        <taxon>Spirochaetales</taxon>
        <taxon>Treponemataceae</taxon>
        <taxon>Treponema</taxon>
    </lineage>
</organism>
<dbReference type="Pfam" id="PF05258">
    <property type="entry name" value="DciA"/>
    <property type="match status" value="1"/>
</dbReference>
<protein>
    <submittedName>
        <fullName evidence="2">PF05258 family protein</fullName>
    </submittedName>
</protein>
<name>U1F9M8_TRESO</name>